<evidence type="ECO:0000256" key="2">
    <source>
        <dbReference type="ARBA" id="ARBA00007209"/>
    </source>
</evidence>
<keyword evidence="3" id="KW-0963">Cytoplasm</keyword>
<name>A0AAE1LUR3_9NEOP</name>
<dbReference type="Proteomes" id="UP001219518">
    <property type="component" value="Unassembled WGS sequence"/>
</dbReference>
<evidence type="ECO:0000256" key="5">
    <source>
        <dbReference type="ARBA" id="ARBA00023054"/>
    </source>
</evidence>
<sequence>MAGLSSTVKYPMKFPVMPDRLDNLQLIPPPPSRFTLSEWYLNNASRYRAADDQQQLADRVLEEGSRMRDETEELVKTNKSEVDHRIEEKLKNLQYRQHELNKQRKHLCVEIDALETYMDRMYDCLDHLRKKLIENCKRCINLREGRLGIDLVFDDVDRELSKEFELLKGVEAMLTRMQEQAKEQIRQLKASRHYIDRELHDLDAAIKIDEANRDLRESSLNLSLYQGHQLHSSDIAQAETDMYSQMNMEQSAKRVNDARMLKSYIDTLLTQLYEDSCQQGNAVNESFRRRIDEIKEAKTKLEQRHHETARQANEMTRNITALQKAIQEKEGFMALAHTRLGNRAQRLRMELCRDDVETSLTAEVMQIQAAVTELQNQLAHAEASLRYLLKMQIQLEEDINVKTNSLKIDEVECLTVRDAMDYHKY</sequence>
<gene>
    <name evidence="12" type="ORF">KUF71_012969</name>
</gene>
<evidence type="ECO:0000256" key="10">
    <source>
        <dbReference type="RuleBase" id="RU367040"/>
    </source>
</evidence>
<reference evidence="12" key="1">
    <citation type="submission" date="2021-07" db="EMBL/GenBank/DDBJ databases">
        <authorList>
            <person name="Catto M.A."/>
            <person name="Jacobson A."/>
            <person name="Kennedy G."/>
            <person name="Labadie P."/>
            <person name="Hunt B.G."/>
            <person name="Srinivasan R."/>
        </authorList>
    </citation>
    <scope>NUCLEOTIDE SEQUENCE</scope>
    <source>
        <strain evidence="12">PL_HMW_Pooled</strain>
        <tissue evidence="12">Head</tissue>
    </source>
</reference>
<dbReference type="PANTHER" id="PTHR19960">
    <property type="entry name" value="TEKTIN"/>
    <property type="match status" value="1"/>
</dbReference>
<evidence type="ECO:0000313" key="12">
    <source>
        <dbReference type="EMBL" id="KAK3932510.1"/>
    </source>
</evidence>
<evidence type="ECO:0000256" key="11">
    <source>
        <dbReference type="SAM" id="Coils"/>
    </source>
</evidence>
<evidence type="ECO:0000313" key="13">
    <source>
        <dbReference type="Proteomes" id="UP001219518"/>
    </source>
</evidence>
<accession>A0AAE1LUR3</accession>
<dbReference type="GO" id="GO:0060294">
    <property type="term" value="P:cilium movement involved in cell motility"/>
    <property type="evidence" value="ECO:0007669"/>
    <property type="project" value="UniProtKB-UniRule"/>
</dbReference>
<comment type="subcellular location">
    <subcellularLocation>
        <location evidence="10">Cytoplasm</location>
        <location evidence="10">Cytoskeleton</location>
        <location evidence="10">Cilium axoneme</location>
    </subcellularLocation>
    <subcellularLocation>
        <location evidence="1">Cytoplasm</location>
        <location evidence="1">Cytoskeleton</location>
        <location evidence="1">Flagellum axoneme</location>
    </subcellularLocation>
</comment>
<keyword evidence="6 10" id="KW-0969">Cilium</keyword>
<dbReference type="Pfam" id="PF03148">
    <property type="entry name" value="Tektin"/>
    <property type="match status" value="1"/>
</dbReference>
<keyword evidence="8 10" id="KW-0966">Cell projection</keyword>
<comment type="similarity">
    <text evidence="2 10">Belongs to the tektin family.</text>
</comment>
<comment type="function">
    <text evidence="9">Microtubule inner protein (MIP) part of the dynein-decorated doublet microtubules (DMTs) in cilia and flagellar axoneme. Forms filamentous polymers in the walls of ciliary and flagellar microtubules.</text>
</comment>
<dbReference type="GO" id="GO:0060271">
    <property type="term" value="P:cilium assembly"/>
    <property type="evidence" value="ECO:0007669"/>
    <property type="project" value="UniProtKB-UniRule"/>
</dbReference>
<dbReference type="GO" id="GO:0005930">
    <property type="term" value="C:axoneme"/>
    <property type="evidence" value="ECO:0007669"/>
    <property type="project" value="UniProtKB-SubCell"/>
</dbReference>
<dbReference type="GO" id="GO:0015630">
    <property type="term" value="C:microtubule cytoskeleton"/>
    <property type="evidence" value="ECO:0007669"/>
    <property type="project" value="UniProtKB-UniRule"/>
</dbReference>
<evidence type="ECO:0000256" key="6">
    <source>
        <dbReference type="ARBA" id="ARBA00023069"/>
    </source>
</evidence>
<dbReference type="AlphaFoldDB" id="A0AAE1LUR3"/>
<feature type="coiled-coil region" evidence="11">
    <location>
        <begin position="284"/>
        <end position="318"/>
    </location>
</feature>
<dbReference type="PANTHER" id="PTHR19960:SF25">
    <property type="entry name" value="TEKTIN-1"/>
    <property type="match status" value="1"/>
</dbReference>
<organism evidence="12 13">
    <name type="scientific">Frankliniella fusca</name>
    <dbReference type="NCBI Taxonomy" id="407009"/>
    <lineage>
        <taxon>Eukaryota</taxon>
        <taxon>Metazoa</taxon>
        <taxon>Ecdysozoa</taxon>
        <taxon>Arthropoda</taxon>
        <taxon>Hexapoda</taxon>
        <taxon>Insecta</taxon>
        <taxon>Pterygota</taxon>
        <taxon>Neoptera</taxon>
        <taxon>Paraneoptera</taxon>
        <taxon>Thysanoptera</taxon>
        <taxon>Terebrantia</taxon>
        <taxon>Thripoidea</taxon>
        <taxon>Thripidae</taxon>
        <taxon>Frankliniella</taxon>
    </lineage>
</organism>
<protein>
    <recommendedName>
        <fullName evidence="10">Tektin</fullName>
    </recommendedName>
</protein>
<dbReference type="InterPro" id="IPR000435">
    <property type="entry name" value="Tektins"/>
</dbReference>
<keyword evidence="5 11" id="KW-0175">Coiled coil</keyword>
<keyword evidence="7" id="KW-0206">Cytoskeleton</keyword>
<dbReference type="GO" id="GO:0005634">
    <property type="term" value="C:nucleus"/>
    <property type="evidence" value="ECO:0007669"/>
    <property type="project" value="TreeGrafter"/>
</dbReference>
<evidence type="ECO:0000256" key="7">
    <source>
        <dbReference type="ARBA" id="ARBA00023212"/>
    </source>
</evidence>
<dbReference type="InterPro" id="IPR048256">
    <property type="entry name" value="Tektin-like"/>
</dbReference>
<evidence type="ECO:0000256" key="8">
    <source>
        <dbReference type="ARBA" id="ARBA00023273"/>
    </source>
</evidence>
<dbReference type="PRINTS" id="PR00511">
    <property type="entry name" value="TEKTIN"/>
</dbReference>
<comment type="caution">
    <text evidence="12">The sequence shown here is derived from an EMBL/GenBank/DDBJ whole genome shotgun (WGS) entry which is preliminary data.</text>
</comment>
<keyword evidence="13" id="KW-1185">Reference proteome</keyword>
<evidence type="ECO:0000256" key="3">
    <source>
        <dbReference type="ARBA" id="ARBA00022490"/>
    </source>
</evidence>
<evidence type="ECO:0000256" key="9">
    <source>
        <dbReference type="ARBA" id="ARBA00045224"/>
    </source>
</evidence>
<proteinExistence type="inferred from homology"/>
<reference evidence="12" key="2">
    <citation type="journal article" date="2023" name="BMC Genomics">
        <title>Pest status, molecular evolution, and epigenetic factors derived from the genome assembly of Frankliniella fusca, a thysanopteran phytovirus vector.</title>
        <authorList>
            <person name="Catto M.A."/>
            <person name="Labadie P.E."/>
            <person name="Jacobson A.L."/>
            <person name="Kennedy G.G."/>
            <person name="Srinivasan R."/>
            <person name="Hunt B.G."/>
        </authorList>
    </citation>
    <scope>NUCLEOTIDE SEQUENCE</scope>
    <source>
        <strain evidence="12">PL_HMW_Pooled</strain>
    </source>
</reference>
<dbReference type="EMBL" id="JAHWGI010001437">
    <property type="protein sequence ID" value="KAK3932510.1"/>
    <property type="molecule type" value="Genomic_DNA"/>
</dbReference>
<evidence type="ECO:0000256" key="4">
    <source>
        <dbReference type="ARBA" id="ARBA00022846"/>
    </source>
</evidence>
<evidence type="ECO:0000256" key="1">
    <source>
        <dbReference type="ARBA" id="ARBA00004611"/>
    </source>
</evidence>
<keyword evidence="4 10" id="KW-0282">Flagellum</keyword>